<dbReference type="Pfam" id="PF03544">
    <property type="entry name" value="TonB_C"/>
    <property type="match status" value="1"/>
</dbReference>
<comment type="caution">
    <text evidence="7">The sequence shown here is derived from an EMBL/GenBank/DDBJ whole genome shotgun (WGS) entry which is preliminary data.</text>
</comment>
<feature type="compositionally biased region" description="Gly residues" evidence="5">
    <location>
        <begin position="100"/>
        <end position="122"/>
    </location>
</feature>
<keyword evidence="2" id="KW-0812">Transmembrane</keyword>
<dbReference type="Proteomes" id="UP001162802">
    <property type="component" value="Unassembled WGS sequence"/>
</dbReference>
<keyword evidence="3" id="KW-1133">Transmembrane helix</keyword>
<feature type="compositionally biased region" description="Pro residues" evidence="5">
    <location>
        <begin position="25"/>
        <end position="45"/>
    </location>
</feature>
<evidence type="ECO:0000313" key="7">
    <source>
        <dbReference type="EMBL" id="MCJ1961797.1"/>
    </source>
</evidence>
<dbReference type="InterPro" id="IPR037682">
    <property type="entry name" value="TonB_C"/>
</dbReference>
<evidence type="ECO:0000256" key="1">
    <source>
        <dbReference type="ARBA" id="ARBA00004167"/>
    </source>
</evidence>
<keyword evidence="8" id="KW-1185">Reference proteome</keyword>
<accession>A0ABT0AF39</accession>
<dbReference type="InterPro" id="IPR006260">
    <property type="entry name" value="TonB/TolA_C"/>
</dbReference>
<evidence type="ECO:0000256" key="4">
    <source>
        <dbReference type="ARBA" id="ARBA00023136"/>
    </source>
</evidence>
<feature type="region of interest" description="Disordered" evidence="5">
    <location>
        <begin position="16"/>
        <end position="140"/>
    </location>
</feature>
<dbReference type="PROSITE" id="PS52015">
    <property type="entry name" value="TONB_CTD"/>
    <property type="match status" value="1"/>
</dbReference>
<proteinExistence type="predicted"/>
<name>A0ABT0AF39_9SPHN</name>
<organism evidence="7 8">
    <name type="scientific">Novosphingobium mangrovi</name>
    <name type="common">ex Hu et al. 2023</name>
    <dbReference type="NCBI Taxonomy" id="2930094"/>
    <lineage>
        <taxon>Bacteria</taxon>
        <taxon>Pseudomonadati</taxon>
        <taxon>Pseudomonadota</taxon>
        <taxon>Alphaproteobacteria</taxon>
        <taxon>Sphingomonadales</taxon>
        <taxon>Sphingomonadaceae</taxon>
        <taxon>Novosphingobium</taxon>
    </lineage>
</organism>
<dbReference type="NCBIfam" id="TIGR01352">
    <property type="entry name" value="tonB_Cterm"/>
    <property type="match status" value="1"/>
</dbReference>
<evidence type="ECO:0000259" key="6">
    <source>
        <dbReference type="PROSITE" id="PS52015"/>
    </source>
</evidence>
<dbReference type="RefSeq" id="WP_243801218.1">
    <property type="nucleotide sequence ID" value="NZ_JALHAT010000026.1"/>
</dbReference>
<evidence type="ECO:0000256" key="2">
    <source>
        <dbReference type="ARBA" id="ARBA00022692"/>
    </source>
</evidence>
<feature type="compositionally biased region" description="Low complexity" evidence="5">
    <location>
        <begin position="59"/>
        <end position="73"/>
    </location>
</feature>
<evidence type="ECO:0000313" key="8">
    <source>
        <dbReference type="Proteomes" id="UP001162802"/>
    </source>
</evidence>
<sequence>MFAPGLAENVVAAGERLAVTFTQEPPEPPEGPVEEPAPAPDPAPEPEGASAEAGERAQAKPVAAPEAPVVLRPRPAPPVSGDGNENDAGAADTGESTGASGEGLGPGSGRRGLGQGGGGGGTPTVKIAGDISSARDYPRKSRKLRLGHSVVIDLRVGTEGRVTSCRVVRPSPDPAADRITCELAQARFRFRPATNGAGEPIPAVYRWQQRWFVP</sequence>
<dbReference type="SUPFAM" id="SSF74653">
    <property type="entry name" value="TolA/TonB C-terminal domain"/>
    <property type="match status" value="1"/>
</dbReference>
<evidence type="ECO:0000256" key="3">
    <source>
        <dbReference type="ARBA" id="ARBA00022989"/>
    </source>
</evidence>
<gene>
    <name evidence="7" type="ORF">MTR65_13960</name>
</gene>
<keyword evidence="4" id="KW-0472">Membrane</keyword>
<dbReference type="Gene3D" id="3.30.1150.10">
    <property type="match status" value="1"/>
</dbReference>
<protein>
    <submittedName>
        <fullName evidence="7">TonB family protein</fullName>
    </submittedName>
</protein>
<evidence type="ECO:0000256" key="5">
    <source>
        <dbReference type="SAM" id="MobiDB-lite"/>
    </source>
</evidence>
<feature type="domain" description="TonB C-terminal" evidence="6">
    <location>
        <begin position="122"/>
        <end position="214"/>
    </location>
</feature>
<comment type="subcellular location">
    <subcellularLocation>
        <location evidence="1">Membrane</location>
        <topology evidence="1">Single-pass membrane protein</topology>
    </subcellularLocation>
</comment>
<reference evidence="7" key="1">
    <citation type="submission" date="2022-03" db="EMBL/GenBank/DDBJ databases">
        <title>Identification of a novel bacterium isolated from mangrove sediments.</title>
        <authorList>
            <person name="Pan X."/>
        </authorList>
    </citation>
    <scope>NUCLEOTIDE SEQUENCE</scope>
    <source>
        <strain evidence="7">B2637</strain>
    </source>
</reference>
<dbReference type="EMBL" id="JALHAT010000026">
    <property type="protein sequence ID" value="MCJ1961797.1"/>
    <property type="molecule type" value="Genomic_DNA"/>
</dbReference>